<protein>
    <submittedName>
        <fullName evidence="3">Superoxide dismutase family protein</fullName>
    </submittedName>
</protein>
<accession>A0ABS8GSZ9</accession>
<feature type="signal peptide" evidence="2">
    <location>
        <begin position="1"/>
        <end position="18"/>
    </location>
</feature>
<evidence type="ECO:0000313" key="4">
    <source>
        <dbReference type="Proteomes" id="UP001197770"/>
    </source>
</evidence>
<dbReference type="InterPro" id="IPR036423">
    <property type="entry name" value="SOD-like_Cu/Zn_dom_sf"/>
</dbReference>
<reference evidence="3 4" key="1">
    <citation type="submission" date="2021-11" db="EMBL/GenBank/DDBJ databases">
        <title>Seasonal and diel survey of microbial diversity of the Tyrrhenian coast.</title>
        <authorList>
            <person name="Gattoni G."/>
            <person name="Corral P."/>
        </authorList>
    </citation>
    <scope>NUCLEOTIDE SEQUENCE [LARGE SCALE GENOMIC DNA]</scope>
    <source>
        <strain evidence="3 4">Mr9</strain>
    </source>
</reference>
<dbReference type="SUPFAM" id="SSF49329">
    <property type="entry name" value="Cu,Zn superoxide dismutase-like"/>
    <property type="match status" value="7"/>
</dbReference>
<gene>
    <name evidence="3" type="ORF">LLW17_10385</name>
</gene>
<evidence type="ECO:0000256" key="1">
    <source>
        <dbReference type="ARBA" id="ARBA00010457"/>
    </source>
</evidence>
<evidence type="ECO:0000256" key="2">
    <source>
        <dbReference type="SAM" id="SignalP"/>
    </source>
</evidence>
<name>A0ABS8GSZ9_9FLAO</name>
<dbReference type="PROSITE" id="PS51257">
    <property type="entry name" value="PROKAR_LIPOPROTEIN"/>
    <property type="match status" value="1"/>
</dbReference>
<keyword evidence="4" id="KW-1185">Reference proteome</keyword>
<keyword evidence="2" id="KW-0732">Signal</keyword>
<sequence>MKKIYFLALSLFMLFSCSEDDSPSEVVNELGLRTSFDLNAVNASTSGMVQFTENADGSVNIALVLDSPLAGVNPAHIHYNSAAEGGEIALTLESIGDGEKLSVTRNVTALDDGTPISYEELIAFDGYINIHQSADDLGTLLLQGDIGPNVLTSNSKTYNLVTKDVEGISGTATFTERESGDVLLEVILEGTPNGGVHPGHIHNNSAAETGGIALTLTPLDGTTGISRTNITALDDNTPIDFEGLLNFDGYINFHLSADQLGTLVAQGDIGENELTGETKEYDLVTKDVEGISGTATFAKRKSGAALVTVMLEGTPEGGMHPGHIHNNSAAETGGIAKTLTTLNGTTGMSVTHIEALDDDTAIGYDALLNFDGYINFHLSAEELGTLVAQGDIGENELTGETKVYDLDTKDVAGISGTATFAKRKSGAALVTVMLEGTPDGGMHPGHIHNNSAAETGGIAKTLTTLNGTTGMSVTHIESLNDDTEIGYDDLLDFDGYINFHLSASDLATLVAQGDIGENELTGETKVYDLDTKDVPGISGTATFAERKSGAALVTVMLEGTPAGGMHPGHIHNNSAVETGGIAKTLTTLNGTTGMSVTHIEALNDGTEIGYAGLLNFDGYINFHLSASDLGTLVAQGDIGANELTGNTKTYLLGSKDVASISGSALFSERKDGTTLIELNINGTPAGGMHPAHIHNNTAVEGGSIAITLGTVNGTTGMSAVQVETLDDGETAVSYSDLLDFDGYINVHLSAANLGTIVAQGDIGQNELTGASKTYALNTKDVAGINGTAKFEKRKNNETLVTLDIQGTPAGGEHPAHIHAGSVAEAPGDILITLMSVDGDTGMSQTNVTAYNAEDGTANGGAAITYDQMVAIDGYINVHLSATQLGTIVAQGNVGANAN</sequence>
<comment type="caution">
    <text evidence="3">The sequence shown here is derived from an EMBL/GenBank/DDBJ whole genome shotgun (WGS) entry which is preliminary data.</text>
</comment>
<feature type="chain" id="PRO_5045955022" evidence="2">
    <location>
        <begin position="19"/>
        <end position="898"/>
    </location>
</feature>
<proteinExistence type="inferred from homology"/>
<dbReference type="Gene3D" id="2.60.40.200">
    <property type="entry name" value="Superoxide dismutase, copper/zinc binding domain"/>
    <property type="match status" value="1"/>
</dbReference>
<dbReference type="EMBL" id="JAJGMW010000012">
    <property type="protein sequence ID" value="MCC4213126.1"/>
    <property type="molecule type" value="Genomic_DNA"/>
</dbReference>
<dbReference type="RefSeq" id="WP_228230193.1">
    <property type="nucleotide sequence ID" value="NZ_JAJGMW010000012.1"/>
</dbReference>
<comment type="similarity">
    <text evidence="1">Belongs to the Cu-Zn superoxide dismutase family.</text>
</comment>
<dbReference type="Proteomes" id="UP001197770">
    <property type="component" value="Unassembled WGS sequence"/>
</dbReference>
<evidence type="ECO:0000313" key="3">
    <source>
        <dbReference type="EMBL" id="MCC4213126.1"/>
    </source>
</evidence>
<organism evidence="3 4">
    <name type="scientific">Leeuwenhoekiella parthenopeia</name>
    <dbReference type="NCBI Taxonomy" id="2890320"/>
    <lineage>
        <taxon>Bacteria</taxon>
        <taxon>Pseudomonadati</taxon>
        <taxon>Bacteroidota</taxon>
        <taxon>Flavobacteriia</taxon>
        <taxon>Flavobacteriales</taxon>
        <taxon>Flavobacteriaceae</taxon>
        <taxon>Leeuwenhoekiella</taxon>
    </lineage>
</organism>